<dbReference type="Proteomes" id="UP000290407">
    <property type="component" value="Unassembled WGS sequence"/>
</dbReference>
<keyword evidence="1" id="KW-0472">Membrane</keyword>
<gene>
    <name evidence="2" type="ORF">EQG79_00420</name>
</gene>
<sequence length="131" mass="14507">MSFWQYFFGLFAGMPPEVGQFFAKLIGGSIALIFFPPTGWRGGFSQIAVSFFVSHYAAATVQRKWMPDWPVESVYAIVSFAGWAIMSVVAAILTRIKGNPDQALNLFDTLAQAYSKWRNISKPGNDGTNNV</sequence>
<organism evidence="2 3">
    <name type="scientific">Spirosoma sordidisoli</name>
    <dbReference type="NCBI Taxonomy" id="2502893"/>
    <lineage>
        <taxon>Bacteria</taxon>
        <taxon>Pseudomonadati</taxon>
        <taxon>Bacteroidota</taxon>
        <taxon>Cytophagia</taxon>
        <taxon>Cytophagales</taxon>
        <taxon>Cytophagaceae</taxon>
        <taxon>Spirosoma</taxon>
    </lineage>
</organism>
<name>A0A4Q2UUS6_9BACT</name>
<feature type="transmembrane region" description="Helical" evidence="1">
    <location>
        <begin position="73"/>
        <end position="93"/>
    </location>
</feature>
<feature type="transmembrane region" description="Helical" evidence="1">
    <location>
        <begin position="43"/>
        <end position="61"/>
    </location>
</feature>
<accession>A0A4Q2UUS6</accession>
<evidence type="ECO:0000256" key="1">
    <source>
        <dbReference type="SAM" id="Phobius"/>
    </source>
</evidence>
<keyword evidence="1" id="KW-0812">Transmembrane</keyword>
<dbReference type="RefSeq" id="WP_129598743.1">
    <property type="nucleotide sequence ID" value="NZ_SBLB01000001.1"/>
</dbReference>
<keyword evidence="1" id="KW-1133">Transmembrane helix</keyword>
<evidence type="ECO:0000313" key="3">
    <source>
        <dbReference type="Proteomes" id="UP000290407"/>
    </source>
</evidence>
<proteinExistence type="predicted"/>
<protein>
    <submittedName>
        <fullName evidence="2">Uncharacterized protein</fullName>
    </submittedName>
</protein>
<keyword evidence="3" id="KW-1185">Reference proteome</keyword>
<feature type="transmembrane region" description="Helical" evidence="1">
    <location>
        <begin position="20"/>
        <end position="36"/>
    </location>
</feature>
<evidence type="ECO:0000313" key="2">
    <source>
        <dbReference type="EMBL" id="RYC70649.1"/>
    </source>
</evidence>
<comment type="caution">
    <text evidence="2">The sequence shown here is derived from an EMBL/GenBank/DDBJ whole genome shotgun (WGS) entry which is preliminary data.</text>
</comment>
<dbReference type="AlphaFoldDB" id="A0A4Q2UUS6"/>
<dbReference type="EMBL" id="SBLB01000001">
    <property type="protein sequence ID" value="RYC70649.1"/>
    <property type="molecule type" value="Genomic_DNA"/>
</dbReference>
<reference evidence="2 3" key="1">
    <citation type="submission" date="2019-01" db="EMBL/GenBank/DDBJ databases">
        <title>Spirosoma flava sp. nov., a propanil-degrading bacterium isolated from herbicide-contaminated soil.</title>
        <authorList>
            <person name="Zhang L."/>
            <person name="Jiang J.-D."/>
        </authorList>
    </citation>
    <scope>NUCLEOTIDE SEQUENCE [LARGE SCALE GENOMIC DNA]</scope>
    <source>
        <strain evidence="2 3">TY50</strain>
    </source>
</reference>